<dbReference type="Pfam" id="PF08327">
    <property type="entry name" value="AHSA1"/>
    <property type="match status" value="1"/>
</dbReference>
<dbReference type="EMBL" id="JACXZS010000009">
    <property type="protein sequence ID" value="MBD3942759.1"/>
    <property type="molecule type" value="Genomic_DNA"/>
</dbReference>
<dbReference type="Gene3D" id="3.30.530.20">
    <property type="match status" value="1"/>
</dbReference>
<comment type="similarity">
    <text evidence="1">Belongs to the AHA1 family.</text>
</comment>
<accession>A0ABR8NQ52</accession>
<evidence type="ECO:0000256" key="1">
    <source>
        <dbReference type="ARBA" id="ARBA00006817"/>
    </source>
</evidence>
<dbReference type="RefSeq" id="WP_191172377.1">
    <property type="nucleotide sequence ID" value="NZ_JACXZS010000009.1"/>
</dbReference>
<sequence>MSQTEQTGALAVRAERELRASADDIFDALVDPEKQRDWLSPLGPDAGAVQTSVDLRVGGVWEASFQPNPETQVHDVQTYVVIDRPHRLVTDVVSESVIGGQPMPTIASRIAFTFTPTAAGTLVTAEQTGFPSAEMRDFFEASVWPSAFDRIENFLASR</sequence>
<dbReference type="InterPro" id="IPR023393">
    <property type="entry name" value="START-like_dom_sf"/>
</dbReference>
<feature type="domain" description="Activator of Hsp90 ATPase homologue 1/2-like C-terminal" evidence="2">
    <location>
        <begin position="20"/>
        <end position="155"/>
    </location>
</feature>
<evidence type="ECO:0000259" key="2">
    <source>
        <dbReference type="Pfam" id="PF08327"/>
    </source>
</evidence>
<proteinExistence type="inferred from homology"/>
<evidence type="ECO:0000313" key="4">
    <source>
        <dbReference type="Proteomes" id="UP000598426"/>
    </source>
</evidence>
<name>A0ABR8NQ52_9MICO</name>
<protein>
    <submittedName>
        <fullName evidence="3">SRPBCC domain-containing protein</fullName>
    </submittedName>
</protein>
<dbReference type="InterPro" id="IPR013538">
    <property type="entry name" value="ASHA1/2-like_C"/>
</dbReference>
<keyword evidence="4" id="KW-1185">Reference proteome</keyword>
<reference evidence="3 4" key="1">
    <citation type="submission" date="2020-09" db="EMBL/GenBank/DDBJ databases">
        <title>Isolation and identification of active actinomycetes.</title>
        <authorList>
            <person name="Li X."/>
        </authorList>
    </citation>
    <scope>NUCLEOTIDE SEQUENCE [LARGE SCALE GENOMIC DNA]</scope>
    <source>
        <strain evidence="3 4">NEAU-LLC</strain>
    </source>
</reference>
<dbReference type="SUPFAM" id="SSF55961">
    <property type="entry name" value="Bet v1-like"/>
    <property type="match status" value="1"/>
</dbReference>
<comment type="caution">
    <text evidence="3">The sequence shown here is derived from an EMBL/GenBank/DDBJ whole genome shotgun (WGS) entry which is preliminary data.</text>
</comment>
<gene>
    <name evidence="3" type="ORF">IF188_13745</name>
</gene>
<organism evidence="3 4">
    <name type="scientific">Microbacterium helvum</name>
    <dbReference type="NCBI Taxonomy" id="2773713"/>
    <lineage>
        <taxon>Bacteria</taxon>
        <taxon>Bacillati</taxon>
        <taxon>Actinomycetota</taxon>
        <taxon>Actinomycetes</taxon>
        <taxon>Micrococcales</taxon>
        <taxon>Microbacteriaceae</taxon>
        <taxon>Microbacterium</taxon>
    </lineage>
</organism>
<evidence type="ECO:0000313" key="3">
    <source>
        <dbReference type="EMBL" id="MBD3942759.1"/>
    </source>
</evidence>
<dbReference type="Proteomes" id="UP000598426">
    <property type="component" value="Unassembled WGS sequence"/>
</dbReference>
<dbReference type="CDD" id="cd07814">
    <property type="entry name" value="SRPBCC_CalC_Aha1-like"/>
    <property type="match status" value="1"/>
</dbReference>